<organism evidence="1 2">
    <name type="scientific">Euplotes crassus</name>
    <dbReference type="NCBI Taxonomy" id="5936"/>
    <lineage>
        <taxon>Eukaryota</taxon>
        <taxon>Sar</taxon>
        <taxon>Alveolata</taxon>
        <taxon>Ciliophora</taxon>
        <taxon>Intramacronucleata</taxon>
        <taxon>Spirotrichea</taxon>
        <taxon>Hypotrichia</taxon>
        <taxon>Euplotida</taxon>
        <taxon>Euplotidae</taxon>
        <taxon>Moneuplotes</taxon>
    </lineage>
</organism>
<comment type="caution">
    <text evidence="1">The sequence shown here is derived from an EMBL/GenBank/DDBJ whole genome shotgun (WGS) entry which is preliminary data.</text>
</comment>
<keyword evidence="2" id="KW-1185">Reference proteome</keyword>
<protein>
    <submittedName>
        <fullName evidence="1">Uncharacterized protein</fullName>
    </submittedName>
</protein>
<gene>
    <name evidence="1" type="ORF">ECRASSUSDP1_LOCUS12574</name>
</gene>
<name>A0AAD1UT64_EUPCR</name>
<dbReference type="AlphaFoldDB" id="A0AAD1UT64"/>
<proteinExistence type="predicted"/>
<evidence type="ECO:0000313" key="2">
    <source>
        <dbReference type="Proteomes" id="UP001295684"/>
    </source>
</evidence>
<evidence type="ECO:0000313" key="1">
    <source>
        <dbReference type="EMBL" id="CAI2371254.1"/>
    </source>
</evidence>
<reference evidence="1" key="1">
    <citation type="submission" date="2023-07" db="EMBL/GenBank/DDBJ databases">
        <authorList>
            <consortium name="AG Swart"/>
            <person name="Singh M."/>
            <person name="Singh A."/>
            <person name="Seah K."/>
            <person name="Emmerich C."/>
        </authorList>
    </citation>
    <scope>NUCLEOTIDE SEQUENCE</scope>
    <source>
        <strain evidence="1">DP1</strain>
    </source>
</reference>
<sequence>MDEFNFAEKITELWEQSEIQHSNEADEAFDDEEQHGNYSPPEISFCETEEIHYNGFKIFVKPCFEGINVRVSKTYTFNQMQDVDSFKEYIFFLMAKQPSISITYEEQAKSNDIHSCKIKSDSIYNVSISIWQNYPDSCDNISDQTDSETSQCRMLESLKSTGLILEGNKTDPKISTRLDIPVLLKHISFDKKTENLDHIRRTLEISSEKDRFDFFSNSVLYSSFGTQWCN</sequence>
<dbReference type="Proteomes" id="UP001295684">
    <property type="component" value="Unassembled WGS sequence"/>
</dbReference>
<dbReference type="EMBL" id="CAMPGE010012485">
    <property type="protein sequence ID" value="CAI2371254.1"/>
    <property type="molecule type" value="Genomic_DNA"/>
</dbReference>
<accession>A0AAD1UT64</accession>